<proteinExistence type="predicted"/>
<evidence type="ECO:0000256" key="1">
    <source>
        <dbReference type="SAM" id="SignalP"/>
    </source>
</evidence>
<keyword evidence="3" id="KW-1185">Reference proteome</keyword>
<reference evidence="2 3" key="1">
    <citation type="submission" date="2019-12" db="EMBL/GenBank/DDBJ databases">
        <title>Genomic-based taxomic classification of the family Erythrobacteraceae.</title>
        <authorList>
            <person name="Xu L."/>
        </authorList>
    </citation>
    <scope>NUCLEOTIDE SEQUENCE [LARGE SCALE GENOMIC DNA]</scope>
    <source>
        <strain evidence="2 3">S36</strain>
    </source>
</reference>
<feature type="signal peptide" evidence="1">
    <location>
        <begin position="1"/>
        <end position="36"/>
    </location>
</feature>
<dbReference type="Proteomes" id="UP000469430">
    <property type="component" value="Unassembled WGS sequence"/>
</dbReference>
<comment type="caution">
    <text evidence="2">The sequence shown here is derived from an EMBL/GenBank/DDBJ whole genome shotgun (WGS) entry which is preliminary data.</text>
</comment>
<dbReference type="RefSeq" id="WP_161391077.1">
    <property type="nucleotide sequence ID" value="NZ_JBHSCP010000001.1"/>
</dbReference>
<dbReference type="EMBL" id="WTYJ01000002">
    <property type="protein sequence ID" value="MXO99351.1"/>
    <property type="molecule type" value="Genomic_DNA"/>
</dbReference>
<accession>A0A6I4TW50</accession>
<evidence type="ECO:0008006" key="4">
    <source>
        <dbReference type="Google" id="ProtNLM"/>
    </source>
</evidence>
<name>A0A6I4TW50_9SPHN</name>
<organism evidence="2 3">
    <name type="scientific">Croceibacterium xixiisoli</name>
    <dbReference type="NCBI Taxonomy" id="1476466"/>
    <lineage>
        <taxon>Bacteria</taxon>
        <taxon>Pseudomonadati</taxon>
        <taxon>Pseudomonadota</taxon>
        <taxon>Alphaproteobacteria</taxon>
        <taxon>Sphingomonadales</taxon>
        <taxon>Erythrobacteraceae</taxon>
        <taxon>Croceibacterium</taxon>
    </lineage>
</organism>
<dbReference type="AlphaFoldDB" id="A0A6I4TW50"/>
<evidence type="ECO:0000313" key="3">
    <source>
        <dbReference type="Proteomes" id="UP000469430"/>
    </source>
</evidence>
<evidence type="ECO:0000313" key="2">
    <source>
        <dbReference type="EMBL" id="MXO99351.1"/>
    </source>
</evidence>
<protein>
    <recommendedName>
        <fullName evidence="4">DUF1329 domain-containing protein</fullName>
    </recommendedName>
</protein>
<feature type="chain" id="PRO_5026094829" description="DUF1329 domain-containing protein" evidence="1">
    <location>
        <begin position="37"/>
        <end position="402"/>
    </location>
</feature>
<keyword evidence="1" id="KW-0732">Signal</keyword>
<dbReference type="OrthoDB" id="7054794at2"/>
<sequence length="402" mass="44935">MKRQTALRIHSRQLTSAIAAIAAAATLALLPAGAMAQERPADLTQLPPVPTDYTPEKTAWGDYDLSATWQIEYINNIKIVFERPEAYGNRVYVTDEEFARRLEFAQRQDGNFGEGEGVSAPGTEGLTAWVRDSDFGHRTSMLVSPANGRLPPLTPKGEELYKAGRSGWVPGQHYDWVTDFDSWDRCISRGFPASMFPFRYNNGIRIFQSPGYVVLALEMLGTRVIPIGDMPHWPGNVEGWMGNSRGRWEGKTLVVETTNIKSGDSVSQDAYARSSSPLNMATQAVPPFNTIPMSTQAKMVERITRTGENSIVYEVTYSDPEVYTQPWTARLEWARDDDYEFFEYACHEGNKAVRDYITASRAERANVAAGTKEADAVDDRARFAEVFDFDPALGPRPPRPQQ</sequence>
<gene>
    <name evidence="2" type="ORF">GRI97_10150</name>
</gene>